<dbReference type="EMBL" id="NJEU01000100">
    <property type="protein sequence ID" value="PHH81725.1"/>
    <property type="molecule type" value="Genomic_DNA"/>
</dbReference>
<organism evidence="2 3">
    <name type="scientific">Ophiocordyceps australis</name>
    <dbReference type="NCBI Taxonomy" id="1399860"/>
    <lineage>
        <taxon>Eukaryota</taxon>
        <taxon>Fungi</taxon>
        <taxon>Dikarya</taxon>
        <taxon>Ascomycota</taxon>
        <taxon>Pezizomycotina</taxon>
        <taxon>Sordariomycetes</taxon>
        <taxon>Hypocreomycetidae</taxon>
        <taxon>Hypocreales</taxon>
        <taxon>Ophiocordycipitaceae</taxon>
        <taxon>Ophiocordyceps</taxon>
    </lineage>
</organism>
<dbReference type="Pfam" id="PF02137">
    <property type="entry name" value="A_deamin"/>
    <property type="match status" value="1"/>
</dbReference>
<dbReference type="GO" id="GO:0003723">
    <property type="term" value="F:RNA binding"/>
    <property type="evidence" value="ECO:0007669"/>
    <property type="project" value="InterPro"/>
</dbReference>
<gene>
    <name evidence="2" type="ORF">CDD82_73</name>
</gene>
<dbReference type="PANTHER" id="PTHR47803:SF1">
    <property type="entry name" value="TRNA-SPECIFIC ADENOSINE DEAMINASE 1"/>
    <property type="match status" value="1"/>
</dbReference>
<dbReference type="PANTHER" id="PTHR47803">
    <property type="entry name" value="TRNA-SPECIFIC ADENOSINE DEAMINASE 1"/>
    <property type="match status" value="1"/>
</dbReference>
<accession>A0A2C5ZID2</accession>
<dbReference type="OrthoDB" id="10268011at2759"/>
<evidence type="ECO:0000259" key="1">
    <source>
        <dbReference type="PROSITE" id="PS50141"/>
    </source>
</evidence>
<dbReference type="PROSITE" id="PS50141">
    <property type="entry name" value="A_DEAMIN_EDITASE"/>
    <property type="match status" value="1"/>
</dbReference>
<reference evidence="2 3" key="1">
    <citation type="submission" date="2017-06" db="EMBL/GenBank/DDBJ databases">
        <title>Ant-infecting Ophiocordyceps genomes reveal a high diversity of potential behavioral manipulation genes and a possible major role for enterotoxins.</title>
        <authorList>
            <person name="De Bekker C."/>
            <person name="Evans H.C."/>
            <person name="Brachmann A."/>
            <person name="Hughes D.P."/>
        </authorList>
    </citation>
    <scope>NUCLEOTIDE SEQUENCE [LARGE SCALE GENOMIC DNA]</scope>
    <source>
        <strain evidence="2 3">1348a</strain>
    </source>
</reference>
<name>A0A2C5ZID2_9HYPO</name>
<dbReference type="Proteomes" id="UP000224854">
    <property type="component" value="Unassembled WGS sequence"/>
</dbReference>
<dbReference type="InterPro" id="IPR042935">
    <property type="entry name" value="Tad1"/>
</dbReference>
<protein>
    <recommendedName>
        <fullName evidence="1">A to I editase domain-containing protein</fullName>
    </recommendedName>
</protein>
<evidence type="ECO:0000313" key="3">
    <source>
        <dbReference type="Proteomes" id="UP000224854"/>
    </source>
</evidence>
<proteinExistence type="predicted"/>
<dbReference type="SMART" id="SM00552">
    <property type="entry name" value="ADEAMc"/>
    <property type="match status" value="1"/>
</dbReference>
<dbReference type="GO" id="GO:0002100">
    <property type="term" value="P:tRNA wobble adenosine to inosine editing"/>
    <property type="evidence" value="ECO:0007669"/>
    <property type="project" value="InterPro"/>
</dbReference>
<feature type="domain" description="A to I editase" evidence="1">
    <location>
        <begin position="53"/>
        <end position="369"/>
    </location>
</feature>
<evidence type="ECO:0000313" key="2">
    <source>
        <dbReference type="EMBL" id="PHH81725.1"/>
    </source>
</evidence>
<dbReference type="AlphaFoldDB" id="A0A2C5ZID2"/>
<keyword evidence="3" id="KW-1185">Reference proteome</keyword>
<sequence length="404" mass="44192">MSPQANSIARAVIAQFHALPPKRKPRIRDNGVHDWVPLSGIVAQVDGHFICLSLATGMKCLPASKLPLADGNILHDWHAEVLAIRALNRLLLDECDRVRKGVQNAGLVEWSEGVGCQQSCRRPFKIKPGIRLHMYCSEAPCGDASMELTMAAQQDASAWDLPRDAQGLDLCLPGRQYFSQLGIVRRKPARGDAPETLSKSCSDKLSLKQCTSLLSSLTSLFIDPSSAYVDMLVLPESQHSAQGCQRAFGKKGRMSSLTGAVWPEPYAFRPFTIVTTTEEFAFSRQALQSRADAISGSNLSSSWFLPDVTESIIGGVQMGKKQFDPSGASLLSRRQMWTVSVQLAARLESCNDINASLKVPSYYQVKQSSLLATRAIVKAGACKAALATWPRNEGDSYFTLDKQF</sequence>
<dbReference type="InterPro" id="IPR002466">
    <property type="entry name" value="A_deamin"/>
</dbReference>
<comment type="caution">
    <text evidence="2">The sequence shown here is derived from an EMBL/GenBank/DDBJ whole genome shotgun (WGS) entry which is preliminary data.</text>
</comment>
<dbReference type="GO" id="GO:0043829">
    <property type="term" value="F:tRNA-specific adenosine-37 deaminase activity"/>
    <property type="evidence" value="ECO:0007669"/>
    <property type="project" value="TreeGrafter"/>
</dbReference>